<dbReference type="Pfam" id="PF02470">
    <property type="entry name" value="MlaD"/>
    <property type="match status" value="1"/>
</dbReference>
<sequence>MVLRVHPGPAADEHRAAAPGRAESGGTVRKLVSYPVLVIAVILTLAAATAATLLTVKPAEKTVTAYFSETPGLYAGDPVRILGVDVGKIDSITPRQDGVKVTLHYDSKLQVPADATAAVVSPTLVSSRFVQLTPVYTGGPALPADATIPLSRTVTPVEWDSTVQQMTRLATQLGPQPGQVTGALGRVVDSAQANLAGQGDQVHDTIASASAAMSTLAAGGQDLFGTVRNVQSMVTSLAQNDAAVQAFSQQLANVSSVLADNRDQLATVLRTLDQVAGLVRTFVQDNQNALSGDVDGLAGIARQIAGNRQALADFLQRAPLGVSNFANSYDPTGSLMAGAFAITNFGDPATFICSLIFAAGGHNDNTNATCEAAIAPFVQVLKMNNVPLVVDPLQTSPRTDGGGGR</sequence>
<dbReference type="PANTHER" id="PTHR33371">
    <property type="entry name" value="INTERMEMBRANE PHOSPHOLIPID TRANSPORT SYSTEM BINDING PROTEIN MLAD-RELATED"/>
    <property type="match status" value="1"/>
</dbReference>
<proteinExistence type="predicted"/>
<keyword evidence="2" id="KW-1133">Transmembrane helix</keyword>
<dbReference type="EMBL" id="VMNW02000009">
    <property type="protein sequence ID" value="KAA9163653.1"/>
    <property type="molecule type" value="Genomic_DNA"/>
</dbReference>
<dbReference type="Pfam" id="PF11887">
    <property type="entry name" value="Mce4_CUP1"/>
    <property type="match status" value="1"/>
</dbReference>
<evidence type="ECO:0000256" key="2">
    <source>
        <dbReference type="SAM" id="Phobius"/>
    </source>
</evidence>
<accession>A0A5N0VE38</accession>
<evidence type="ECO:0000259" key="3">
    <source>
        <dbReference type="Pfam" id="PF02470"/>
    </source>
</evidence>
<feature type="transmembrane region" description="Helical" evidence="2">
    <location>
        <begin position="31"/>
        <end position="54"/>
    </location>
</feature>
<dbReference type="InterPro" id="IPR052336">
    <property type="entry name" value="MlaD_Phospholipid_Transporter"/>
</dbReference>
<name>A0A5N0VE38_9PSEU</name>
<dbReference type="InterPro" id="IPR003399">
    <property type="entry name" value="Mce/MlaD"/>
</dbReference>
<keyword evidence="2" id="KW-0472">Membrane</keyword>
<feature type="region of interest" description="Disordered" evidence="1">
    <location>
        <begin position="1"/>
        <end position="22"/>
    </location>
</feature>
<evidence type="ECO:0000313" key="6">
    <source>
        <dbReference type="Proteomes" id="UP000319769"/>
    </source>
</evidence>
<evidence type="ECO:0000313" key="5">
    <source>
        <dbReference type="EMBL" id="KAA9163653.1"/>
    </source>
</evidence>
<gene>
    <name evidence="5" type="ORF">FPZ12_009135</name>
</gene>
<dbReference type="PANTHER" id="PTHR33371:SF4">
    <property type="entry name" value="INTERMEMBRANE PHOSPHOLIPID TRANSPORT SYSTEM BINDING PROTEIN MLAD"/>
    <property type="match status" value="1"/>
</dbReference>
<keyword evidence="2" id="KW-0812">Transmembrane</keyword>
<dbReference type="GO" id="GO:0005576">
    <property type="term" value="C:extracellular region"/>
    <property type="evidence" value="ECO:0007669"/>
    <property type="project" value="TreeGrafter"/>
</dbReference>
<dbReference type="AlphaFoldDB" id="A0A5N0VE38"/>
<evidence type="ECO:0000256" key="1">
    <source>
        <dbReference type="SAM" id="MobiDB-lite"/>
    </source>
</evidence>
<dbReference type="InterPro" id="IPR024516">
    <property type="entry name" value="Mce_C"/>
</dbReference>
<protein>
    <submittedName>
        <fullName evidence="5">MCE family protein</fullName>
    </submittedName>
</protein>
<evidence type="ECO:0000259" key="4">
    <source>
        <dbReference type="Pfam" id="PF11887"/>
    </source>
</evidence>
<dbReference type="OrthoDB" id="4516955at2"/>
<feature type="domain" description="Mce/MlaD" evidence="3">
    <location>
        <begin position="61"/>
        <end position="134"/>
    </location>
</feature>
<dbReference type="InterPro" id="IPR005693">
    <property type="entry name" value="Mce"/>
</dbReference>
<feature type="domain" description="Mammalian cell entry C-terminal" evidence="4">
    <location>
        <begin position="141"/>
        <end position="302"/>
    </location>
</feature>
<keyword evidence="6" id="KW-1185">Reference proteome</keyword>
<comment type="caution">
    <text evidence="5">The sequence shown here is derived from an EMBL/GenBank/DDBJ whole genome shotgun (WGS) entry which is preliminary data.</text>
</comment>
<dbReference type="NCBIfam" id="TIGR00996">
    <property type="entry name" value="Mtu_fam_mce"/>
    <property type="match status" value="1"/>
</dbReference>
<dbReference type="Proteomes" id="UP000319769">
    <property type="component" value="Unassembled WGS sequence"/>
</dbReference>
<organism evidence="5 6">
    <name type="scientific">Amycolatopsis acidicola</name>
    <dbReference type="NCBI Taxonomy" id="2596893"/>
    <lineage>
        <taxon>Bacteria</taxon>
        <taxon>Bacillati</taxon>
        <taxon>Actinomycetota</taxon>
        <taxon>Actinomycetes</taxon>
        <taxon>Pseudonocardiales</taxon>
        <taxon>Pseudonocardiaceae</taxon>
        <taxon>Amycolatopsis</taxon>
    </lineage>
</organism>
<reference evidence="5" key="1">
    <citation type="submission" date="2019-09" db="EMBL/GenBank/DDBJ databases">
        <authorList>
            <person name="Teo W.F.A."/>
            <person name="Duangmal K."/>
        </authorList>
    </citation>
    <scope>NUCLEOTIDE SEQUENCE [LARGE SCALE GENOMIC DNA]</scope>
    <source>
        <strain evidence="5">K81G1</strain>
    </source>
</reference>